<keyword evidence="1" id="KW-1133">Transmembrane helix</keyword>
<feature type="transmembrane region" description="Helical" evidence="1">
    <location>
        <begin position="80"/>
        <end position="113"/>
    </location>
</feature>
<reference evidence="2" key="1">
    <citation type="submission" date="2018-06" db="EMBL/GenBank/DDBJ databases">
        <authorList>
            <person name="Zhirakovskaya E."/>
        </authorList>
    </citation>
    <scope>NUCLEOTIDE SEQUENCE</scope>
</reference>
<gene>
    <name evidence="2" type="ORF">MNBD_ACTINO01-1325</name>
</gene>
<protein>
    <submittedName>
        <fullName evidence="2">Uncharacterized protein</fullName>
    </submittedName>
</protein>
<feature type="transmembrane region" description="Helical" evidence="1">
    <location>
        <begin position="44"/>
        <end position="68"/>
    </location>
</feature>
<organism evidence="2">
    <name type="scientific">hydrothermal vent metagenome</name>
    <dbReference type="NCBI Taxonomy" id="652676"/>
    <lineage>
        <taxon>unclassified sequences</taxon>
        <taxon>metagenomes</taxon>
        <taxon>ecological metagenomes</taxon>
    </lineage>
</organism>
<keyword evidence="1" id="KW-0812">Transmembrane</keyword>
<keyword evidence="1" id="KW-0472">Membrane</keyword>
<name>A0A3B0TBP5_9ZZZZ</name>
<feature type="transmembrane region" description="Helical" evidence="1">
    <location>
        <begin position="12"/>
        <end position="32"/>
    </location>
</feature>
<dbReference type="EMBL" id="UOEI01000396">
    <property type="protein sequence ID" value="VAW04426.1"/>
    <property type="molecule type" value="Genomic_DNA"/>
</dbReference>
<evidence type="ECO:0000256" key="1">
    <source>
        <dbReference type="SAM" id="Phobius"/>
    </source>
</evidence>
<sequence length="131" mass="13577">MRFYVKSIGLRLLGAVSATAGFVAIVVIGLQIEEGEQALGDAIVVLLPLIVVAVLLPVGILVAVGIWIAMQPSPPSWGAFTFGVAAVLISFLVLPLVVSPGLAAIATVLVLLLPWPHRSEALAPQLELQGP</sequence>
<evidence type="ECO:0000313" key="2">
    <source>
        <dbReference type="EMBL" id="VAW04426.1"/>
    </source>
</evidence>
<dbReference type="AlphaFoldDB" id="A0A3B0TBP5"/>
<proteinExistence type="predicted"/>
<accession>A0A3B0TBP5</accession>